<keyword evidence="2" id="KW-1133">Transmembrane helix</keyword>
<comment type="caution">
    <text evidence="4">The sequence shown here is derived from an EMBL/GenBank/DDBJ whole genome shotgun (WGS) entry which is preliminary data.</text>
</comment>
<evidence type="ECO:0000256" key="2">
    <source>
        <dbReference type="SAM" id="Phobius"/>
    </source>
</evidence>
<feature type="transmembrane region" description="Helical" evidence="2">
    <location>
        <begin position="32"/>
        <end position="53"/>
    </location>
</feature>
<sequence length="305" mass="30376">MYGSQHRTHGDDASFLAPDDAGSNARRRNRRVGWATCTVSAVAAVAVVSTVALTGSGGEKRQTVLPPPGPLVAAAQPEGVATTSSDAAQSAADPGTPGTPADSPAGTPSAATAPKTASAPSTPGASKPSAANPGATKPGAAPANGSAVGTDSASGKATIAPCAPDALAVSSQKEPPDATETRHLLITVQNAGSTTCNLYRHPYILLGNGQAPAPVIEDSDPDPGVPVTLAPGKEAYAAMVLNGPMDEYEVTSISLTLQGSAPGSKAGGPIDVPMPGATPLYANDFQRVTYWTTAPGYALDFVLSR</sequence>
<dbReference type="InterPro" id="IPR025326">
    <property type="entry name" value="DUF4232"/>
</dbReference>
<keyword evidence="2" id="KW-0812">Transmembrane</keyword>
<evidence type="ECO:0000313" key="5">
    <source>
        <dbReference type="Proteomes" id="UP001551482"/>
    </source>
</evidence>
<reference evidence="4 5" key="1">
    <citation type="submission" date="2024-06" db="EMBL/GenBank/DDBJ databases">
        <title>The Natural Products Discovery Center: Release of the First 8490 Sequenced Strains for Exploring Actinobacteria Biosynthetic Diversity.</title>
        <authorList>
            <person name="Kalkreuter E."/>
            <person name="Kautsar S.A."/>
            <person name="Yang D."/>
            <person name="Bader C.D."/>
            <person name="Teijaro C.N."/>
            <person name="Fluegel L."/>
            <person name="Davis C.M."/>
            <person name="Simpson J.R."/>
            <person name="Lauterbach L."/>
            <person name="Steele A.D."/>
            <person name="Gui C."/>
            <person name="Meng S."/>
            <person name="Li G."/>
            <person name="Viehrig K."/>
            <person name="Ye F."/>
            <person name="Su P."/>
            <person name="Kiefer A.F."/>
            <person name="Nichols A."/>
            <person name="Cepeda A.J."/>
            <person name="Yan W."/>
            <person name="Fan B."/>
            <person name="Jiang Y."/>
            <person name="Adhikari A."/>
            <person name="Zheng C.-J."/>
            <person name="Schuster L."/>
            <person name="Cowan T.M."/>
            <person name="Smanski M.J."/>
            <person name="Chevrette M.G."/>
            <person name="De Carvalho L.P.S."/>
            <person name="Shen B."/>
        </authorList>
    </citation>
    <scope>NUCLEOTIDE SEQUENCE [LARGE SCALE GENOMIC DNA]</scope>
    <source>
        <strain evidence="4 5">NPDC048946</strain>
    </source>
</reference>
<feature type="region of interest" description="Disordered" evidence="1">
    <location>
        <begin position="1"/>
        <end position="27"/>
    </location>
</feature>
<feature type="region of interest" description="Disordered" evidence="1">
    <location>
        <begin position="56"/>
        <end position="156"/>
    </location>
</feature>
<protein>
    <submittedName>
        <fullName evidence="4">DUF4232 domain-containing protein</fullName>
    </submittedName>
</protein>
<feature type="compositionally biased region" description="Low complexity" evidence="1">
    <location>
        <begin position="71"/>
        <end position="131"/>
    </location>
</feature>
<accession>A0ABV3DL58</accession>
<dbReference type="EMBL" id="JBEZFP010000064">
    <property type="protein sequence ID" value="MEU8136499.1"/>
    <property type="molecule type" value="Genomic_DNA"/>
</dbReference>
<evidence type="ECO:0000256" key="1">
    <source>
        <dbReference type="SAM" id="MobiDB-lite"/>
    </source>
</evidence>
<name>A0ABV3DL58_9ACTN</name>
<dbReference type="Proteomes" id="UP001551482">
    <property type="component" value="Unassembled WGS sequence"/>
</dbReference>
<keyword evidence="2" id="KW-0472">Membrane</keyword>
<dbReference type="Pfam" id="PF14016">
    <property type="entry name" value="DUF4232"/>
    <property type="match status" value="1"/>
</dbReference>
<organism evidence="4 5">
    <name type="scientific">Streptodolium elevatio</name>
    <dbReference type="NCBI Taxonomy" id="3157996"/>
    <lineage>
        <taxon>Bacteria</taxon>
        <taxon>Bacillati</taxon>
        <taxon>Actinomycetota</taxon>
        <taxon>Actinomycetes</taxon>
        <taxon>Kitasatosporales</taxon>
        <taxon>Streptomycetaceae</taxon>
        <taxon>Streptodolium</taxon>
    </lineage>
</organism>
<proteinExistence type="predicted"/>
<evidence type="ECO:0000313" key="4">
    <source>
        <dbReference type="EMBL" id="MEU8136499.1"/>
    </source>
</evidence>
<keyword evidence="5" id="KW-1185">Reference proteome</keyword>
<dbReference type="RefSeq" id="WP_358357067.1">
    <property type="nucleotide sequence ID" value="NZ_JBEZFP010000064.1"/>
</dbReference>
<evidence type="ECO:0000259" key="3">
    <source>
        <dbReference type="Pfam" id="PF14016"/>
    </source>
</evidence>
<gene>
    <name evidence="4" type="ORF">AB0C36_23675</name>
</gene>
<feature type="domain" description="DUF4232" evidence="3">
    <location>
        <begin position="162"/>
        <end position="291"/>
    </location>
</feature>